<feature type="transmembrane region" description="Helical" evidence="7">
    <location>
        <begin position="186"/>
        <end position="208"/>
    </location>
</feature>
<dbReference type="GO" id="GO:0005886">
    <property type="term" value="C:plasma membrane"/>
    <property type="evidence" value="ECO:0007669"/>
    <property type="project" value="UniProtKB-SubCell"/>
</dbReference>
<keyword evidence="4 10" id="KW-0067">ATP-binding</keyword>
<dbReference type="Pfam" id="PF00005">
    <property type="entry name" value="ABC_tran"/>
    <property type="match status" value="1"/>
</dbReference>
<evidence type="ECO:0000313" key="11">
    <source>
        <dbReference type="Proteomes" id="UP000761264"/>
    </source>
</evidence>
<dbReference type="PANTHER" id="PTHR43394:SF1">
    <property type="entry name" value="ATP-BINDING CASSETTE SUB-FAMILY B MEMBER 10, MITOCHONDRIAL"/>
    <property type="match status" value="1"/>
</dbReference>
<dbReference type="SUPFAM" id="SSF90123">
    <property type="entry name" value="ABC transporter transmembrane region"/>
    <property type="match status" value="1"/>
</dbReference>
<evidence type="ECO:0000256" key="7">
    <source>
        <dbReference type="SAM" id="Phobius"/>
    </source>
</evidence>
<evidence type="ECO:0000256" key="5">
    <source>
        <dbReference type="ARBA" id="ARBA00022989"/>
    </source>
</evidence>
<dbReference type="SMART" id="SM00382">
    <property type="entry name" value="AAA"/>
    <property type="match status" value="1"/>
</dbReference>
<dbReference type="InterPro" id="IPR011527">
    <property type="entry name" value="ABC1_TM_dom"/>
</dbReference>
<name>A0A967F2E0_9PROT</name>
<dbReference type="Gene3D" id="3.40.50.300">
    <property type="entry name" value="P-loop containing nucleotide triphosphate hydrolases"/>
    <property type="match status" value="2"/>
</dbReference>
<dbReference type="InterPro" id="IPR039421">
    <property type="entry name" value="Type_1_exporter"/>
</dbReference>
<sequence>MEPNIFRYVWHHSRAEQLVILVLVLLSLPFYYLSLNLPKQIVNEGIQGQGFDGPGATQRFFSLDLPFAESLFGRPIQLFEGLSLDQANMLLALSLSFLSLVLVNGLFKFVINTRKGRMGERLLRRLRYELSDRILRFPLPHLRRVKPSEMATMVKDEVEPLGGFIGDAFATPLFLGGQALTALTFILVQSIWLGLVAAAIVLFQAFLIPKLRKRILVLGRERQLTARMLAGRIGELIDGGVEVHANDTSNYERADLSSRLGRIFKIRYEIYQRKFFVKFLNNLLAQFTPFVFYLGGGLLAIYGHLDIGALVAVIAAYKDLPSPIKELIDWDQQRLDVQIKYEQVIDQFQPPSLIDPAQQLPDNDPGPPLTGQIAASSLTLLDENDIPLLRSVSFTAETTQHIAIVGQSGSGMEQLSLLLAGLIEPSSGHLWIAGKDIDELPSSVTGRRLSYVGQNAYHFTGSLRSNLLYGLKHKPVIKADPDHATSAADLAESRRAGNPVLDIQADWIDYQAAGAGDEKEMTERLMEVLAAVDLESDAYRFGLTGTIDPLGKPEIAAGILKARAAIVERLTSSGNEDLVVRFEADNYNLNASVAENLLFGTPRRADFESEALATNATVDLVLREAGLTEAFVSMGSTIAKTMVEIFADLPPGHPFFEQFSFISDDDLPEFRTIVTRVDNSGVEALDEAARQLLLGLPFKYVEARHRLGLVDDAMAVRLVDARRRLAERLERDCPGAVEFYGAEAYNAAASLQDNILFGRLAYGQAKAEETIGEALSEVLNDLGLHQTVIEVGLDYNVGIGGGRLSAAQRQKLAIGRALLKQPDILIVNEAASVLDRASQIRLIDNILEMRRGRGVVWTLQRPDLASRFETILVMGDGRLVEQGSYQDLTQSGTTFKNLVAAE</sequence>
<evidence type="ECO:0000313" key="10">
    <source>
        <dbReference type="EMBL" id="NIA71661.1"/>
    </source>
</evidence>
<evidence type="ECO:0000256" key="1">
    <source>
        <dbReference type="ARBA" id="ARBA00004651"/>
    </source>
</evidence>
<feature type="transmembrane region" description="Helical" evidence="7">
    <location>
        <begin position="275"/>
        <end position="293"/>
    </location>
</feature>
<protein>
    <submittedName>
        <fullName evidence="10">ATP-binding cassette domain-containing protein</fullName>
    </submittedName>
</protein>
<dbReference type="InterPro" id="IPR003593">
    <property type="entry name" value="AAA+_ATPase"/>
</dbReference>
<dbReference type="PANTHER" id="PTHR43394">
    <property type="entry name" value="ATP-DEPENDENT PERMEASE MDL1, MITOCHONDRIAL"/>
    <property type="match status" value="1"/>
</dbReference>
<dbReference type="AlphaFoldDB" id="A0A967F2E0"/>
<dbReference type="Proteomes" id="UP000761264">
    <property type="component" value="Unassembled WGS sequence"/>
</dbReference>
<dbReference type="InterPro" id="IPR036640">
    <property type="entry name" value="ABC1_TM_sf"/>
</dbReference>
<dbReference type="Pfam" id="PF00664">
    <property type="entry name" value="ABC_membrane"/>
    <property type="match status" value="1"/>
</dbReference>
<dbReference type="PROSITE" id="PS50893">
    <property type="entry name" value="ABC_TRANSPORTER_2"/>
    <property type="match status" value="1"/>
</dbReference>
<evidence type="ECO:0000256" key="4">
    <source>
        <dbReference type="ARBA" id="ARBA00022840"/>
    </source>
</evidence>
<keyword evidence="6 7" id="KW-0472">Membrane</keyword>
<dbReference type="Gene3D" id="1.20.1560.10">
    <property type="entry name" value="ABC transporter type 1, transmembrane domain"/>
    <property type="match status" value="1"/>
</dbReference>
<keyword evidence="3" id="KW-0547">Nucleotide-binding</keyword>
<feature type="transmembrane region" description="Helical" evidence="7">
    <location>
        <begin position="161"/>
        <end position="180"/>
    </location>
</feature>
<dbReference type="SUPFAM" id="SSF52540">
    <property type="entry name" value="P-loop containing nucleoside triphosphate hydrolases"/>
    <property type="match status" value="1"/>
</dbReference>
<feature type="transmembrane region" description="Helical" evidence="7">
    <location>
        <begin position="15"/>
        <end position="33"/>
    </location>
</feature>
<dbReference type="PROSITE" id="PS50929">
    <property type="entry name" value="ABC_TM1F"/>
    <property type="match status" value="1"/>
</dbReference>
<evidence type="ECO:0000256" key="6">
    <source>
        <dbReference type="ARBA" id="ARBA00023136"/>
    </source>
</evidence>
<keyword evidence="5 7" id="KW-1133">Transmembrane helix</keyword>
<evidence type="ECO:0000259" key="8">
    <source>
        <dbReference type="PROSITE" id="PS50893"/>
    </source>
</evidence>
<keyword evidence="2 7" id="KW-0812">Transmembrane</keyword>
<keyword evidence="11" id="KW-1185">Reference proteome</keyword>
<dbReference type="GO" id="GO:0016887">
    <property type="term" value="F:ATP hydrolysis activity"/>
    <property type="evidence" value="ECO:0007669"/>
    <property type="project" value="InterPro"/>
</dbReference>
<dbReference type="GO" id="GO:0140359">
    <property type="term" value="F:ABC-type transporter activity"/>
    <property type="evidence" value="ECO:0007669"/>
    <property type="project" value="InterPro"/>
</dbReference>
<proteinExistence type="predicted"/>
<dbReference type="InterPro" id="IPR003439">
    <property type="entry name" value="ABC_transporter-like_ATP-bd"/>
</dbReference>
<comment type="subcellular location">
    <subcellularLocation>
        <location evidence="1">Cell membrane</location>
        <topology evidence="1">Multi-pass membrane protein</topology>
    </subcellularLocation>
</comment>
<feature type="domain" description="ABC transmembrane type-1" evidence="9">
    <location>
        <begin position="86"/>
        <end position="316"/>
    </location>
</feature>
<dbReference type="GO" id="GO:0005524">
    <property type="term" value="F:ATP binding"/>
    <property type="evidence" value="ECO:0007669"/>
    <property type="project" value="UniProtKB-KW"/>
</dbReference>
<evidence type="ECO:0000259" key="9">
    <source>
        <dbReference type="PROSITE" id="PS50929"/>
    </source>
</evidence>
<evidence type="ECO:0000256" key="3">
    <source>
        <dbReference type="ARBA" id="ARBA00022741"/>
    </source>
</evidence>
<organism evidence="10 11">
    <name type="scientific">Pelagibius litoralis</name>
    <dbReference type="NCBI Taxonomy" id="374515"/>
    <lineage>
        <taxon>Bacteria</taxon>
        <taxon>Pseudomonadati</taxon>
        <taxon>Pseudomonadota</taxon>
        <taxon>Alphaproteobacteria</taxon>
        <taxon>Rhodospirillales</taxon>
        <taxon>Rhodovibrionaceae</taxon>
        <taxon>Pelagibius</taxon>
    </lineage>
</organism>
<comment type="caution">
    <text evidence="10">The sequence shown here is derived from an EMBL/GenBank/DDBJ whole genome shotgun (WGS) entry which is preliminary data.</text>
</comment>
<reference evidence="10" key="1">
    <citation type="submission" date="2020-03" db="EMBL/GenBank/DDBJ databases">
        <title>Genome of Pelagibius litoralis DSM 21314T.</title>
        <authorList>
            <person name="Wang G."/>
        </authorList>
    </citation>
    <scope>NUCLEOTIDE SEQUENCE</scope>
    <source>
        <strain evidence="10">DSM 21314</strain>
    </source>
</reference>
<dbReference type="RefSeq" id="WP_167229569.1">
    <property type="nucleotide sequence ID" value="NZ_JAAQPH010000025.1"/>
</dbReference>
<feature type="transmembrane region" description="Helical" evidence="7">
    <location>
        <begin position="89"/>
        <end position="111"/>
    </location>
</feature>
<evidence type="ECO:0000256" key="2">
    <source>
        <dbReference type="ARBA" id="ARBA00022692"/>
    </source>
</evidence>
<accession>A0A967F2E0</accession>
<gene>
    <name evidence="10" type="ORF">HBA54_24005</name>
</gene>
<feature type="domain" description="ABC transporter" evidence="8">
    <location>
        <begin position="373"/>
        <end position="901"/>
    </location>
</feature>
<dbReference type="InterPro" id="IPR027417">
    <property type="entry name" value="P-loop_NTPase"/>
</dbReference>
<dbReference type="EMBL" id="JAAQPH010000025">
    <property type="protein sequence ID" value="NIA71661.1"/>
    <property type="molecule type" value="Genomic_DNA"/>
</dbReference>